<evidence type="ECO:0000256" key="2">
    <source>
        <dbReference type="ARBA" id="ARBA00022816"/>
    </source>
</evidence>
<dbReference type="PANTHER" id="PTHR13003:SF2">
    <property type="entry name" value="NUCLEAR PORE COMPLEX PROTEIN NUP107"/>
    <property type="match status" value="1"/>
</dbReference>
<evidence type="ECO:0000256" key="3">
    <source>
        <dbReference type="ARBA" id="ARBA00022927"/>
    </source>
</evidence>
<comment type="similarity">
    <text evidence="7">Belongs to the nucleoporin Nup84/Nup107 family.</text>
</comment>
<comment type="caution">
    <text evidence="8">The sequence shown here is derived from an EMBL/GenBank/DDBJ whole genome shotgun (WGS) entry which is preliminary data.</text>
</comment>
<dbReference type="Gene3D" id="1.20.190.50">
    <property type="match status" value="1"/>
</dbReference>
<evidence type="ECO:0000313" key="8">
    <source>
        <dbReference type="EMBL" id="KAF9583870.1"/>
    </source>
</evidence>
<comment type="subcellular location">
    <subcellularLocation>
        <location evidence="7">Nucleus</location>
        <location evidence="7">Nuclear pore complex</location>
    </subcellularLocation>
    <subcellularLocation>
        <location evidence="7">Nucleus membrane</location>
    </subcellularLocation>
</comment>
<comment type="subunit">
    <text evidence="7">Part of the nuclear pore complex (NPC).</text>
</comment>
<dbReference type="Proteomes" id="UP000780801">
    <property type="component" value="Unassembled WGS sequence"/>
</dbReference>
<dbReference type="GO" id="GO:0006606">
    <property type="term" value="P:protein import into nucleus"/>
    <property type="evidence" value="ECO:0007669"/>
    <property type="project" value="TreeGrafter"/>
</dbReference>
<evidence type="ECO:0000313" key="9">
    <source>
        <dbReference type="Proteomes" id="UP000780801"/>
    </source>
</evidence>
<reference evidence="8" key="1">
    <citation type="journal article" date="2020" name="Fungal Divers.">
        <title>Resolving the Mortierellaceae phylogeny through synthesis of multi-gene phylogenetics and phylogenomics.</title>
        <authorList>
            <person name="Vandepol N."/>
            <person name="Liber J."/>
            <person name="Desiro A."/>
            <person name="Na H."/>
            <person name="Kennedy M."/>
            <person name="Barry K."/>
            <person name="Grigoriev I.V."/>
            <person name="Miller A.N."/>
            <person name="O'Donnell K."/>
            <person name="Stajich J.E."/>
            <person name="Bonito G."/>
        </authorList>
    </citation>
    <scope>NUCLEOTIDE SEQUENCE</scope>
    <source>
        <strain evidence="8">KOD1015</strain>
    </source>
</reference>
<evidence type="ECO:0000256" key="5">
    <source>
        <dbReference type="ARBA" id="ARBA00023132"/>
    </source>
</evidence>
<dbReference type="Gene3D" id="1.10.3450.20">
    <property type="match status" value="1"/>
</dbReference>
<organism evidence="8 9">
    <name type="scientific">Lunasporangiospora selenospora</name>
    <dbReference type="NCBI Taxonomy" id="979761"/>
    <lineage>
        <taxon>Eukaryota</taxon>
        <taxon>Fungi</taxon>
        <taxon>Fungi incertae sedis</taxon>
        <taxon>Mucoromycota</taxon>
        <taxon>Mortierellomycotina</taxon>
        <taxon>Mortierellomycetes</taxon>
        <taxon>Mortierellales</taxon>
        <taxon>Mortierellaceae</taxon>
        <taxon>Lunasporangiospora</taxon>
    </lineage>
</organism>
<dbReference type="PANTHER" id="PTHR13003">
    <property type="entry name" value="NUP107-RELATED"/>
    <property type="match status" value="1"/>
</dbReference>
<keyword evidence="2" id="KW-0509">mRNA transport</keyword>
<dbReference type="GO" id="GO:0031080">
    <property type="term" value="C:nuclear pore outer ring"/>
    <property type="evidence" value="ECO:0007669"/>
    <property type="project" value="TreeGrafter"/>
</dbReference>
<evidence type="ECO:0000256" key="1">
    <source>
        <dbReference type="ARBA" id="ARBA00022448"/>
    </source>
</evidence>
<evidence type="ECO:0000256" key="4">
    <source>
        <dbReference type="ARBA" id="ARBA00023010"/>
    </source>
</evidence>
<dbReference type="EMBL" id="JAABOA010000565">
    <property type="protein sequence ID" value="KAF9583870.1"/>
    <property type="molecule type" value="Genomic_DNA"/>
</dbReference>
<protein>
    <recommendedName>
        <fullName evidence="7">Nuclear pore complex protein</fullName>
    </recommendedName>
</protein>
<keyword evidence="9" id="KW-1185">Reference proteome</keyword>
<dbReference type="AlphaFoldDB" id="A0A9P6KGL1"/>
<dbReference type="InterPro" id="IPR007252">
    <property type="entry name" value="Nup84/Nup107"/>
</dbReference>
<keyword evidence="1 7" id="KW-0813">Transport</keyword>
<gene>
    <name evidence="8" type="primary">NUP84</name>
    <name evidence="8" type="ORF">BGW38_008271</name>
</gene>
<keyword evidence="7" id="KW-0472">Membrane</keyword>
<name>A0A9P6KGL1_9FUNG</name>
<evidence type="ECO:0000256" key="6">
    <source>
        <dbReference type="ARBA" id="ARBA00023242"/>
    </source>
</evidence>
<comment type="function">
    <text evidence="7">Functions as a component of the nuclear pore complex (NPC).</text>
</comment>
<sequence>MTSLMEFGQSTGATQTSFPFSKASLLSKDAATDGLGATSFSSNDGQELRGSFETGIEYQKFARAMERLLRQRVENVTDIDFRSLLPEFDALCSTRAQQFEHRKDSDAGYQAFGAVDEYKLWQAEGHTWLLLSVLLSTLGKASTFKDKGPDSKAWSDLDFIEHLASTDPNFKRHAAVKLWLEIIAPVFTPQTGSIQYTQKPFGLMSSTKSIDPDVTTRDGTKGTEHNQHVEHELLKTVWEYIRRGQLDKAKDACRKAGEPWRADSISGGDLYSVSALFRDPQHERNDGTTGNKTRGLWKGTCYALASDTTADPYERAVYGALSGDVTSVLSVCSTWEDHTWVMYNALLESMIEGRLSQFHRGGVSSALPHPSCKITSAKDIFENLTNSEIPELRNVSNDMFKEIQRSIILGQTDLQLTRMARRARESGENGLPLRPHMLRFMAHFVIFLRSSDSNVPPQDGDYFIKSYVDYLISRKMYDIAPLYASFLPMHLQIECCSSYLRLIRGPRRERLEHVNTLRRYGLDLRRVLIATVDELLAQDSRASGDAQELKINLGKSLATPVPTEAQGYISALEWLTFDTDHYEECLVSSNHLIRRYLATGQMNVAYAVSNSLPSDITQALPQDRLSMSLAITQEYYHYRDLLSARLSYEEWQEILVHKPLDDESLRSHVLTWEMKLRDKAQQAIREIESLLRSRWLSDCNSLEDGVRDEEMRQLRQVYVSELVMNLHNVYFESRVVTPEYLEKSVEMANMVASESGAVPLYKEMQENQRLQEFLALVRLSSMELIKEHRPPFAF</sequence>
<dbReference type="GO" id="GO:0017056">
    <property type="term" value="F:structural constituent of nuclear pore"/>
    <property type="evidence" value="ECO:0007669"/>
    <property type="project" value="UniProtKB-UniRule"/>
</dbReference>
<keyword evidence="4 7" id="KW-0811">Translocation</keyword>
<keyword evidence="6 7" id="KW-0539">Nucleus</keyword>
<dbReference type="OrthoDB" id="3098at2759"/>
<dbReference type="GO" id="GO:0000973">
    <property type="term" value="P:post-transcriptional tethering of RNA polymerase II gene DNA at nuclear periphery"/>
    <property type="evidence" value="ECO:0007669"/>
    <property type="project" value="TreeGrafter"/>
</dbReference>
<evidence type="ECO:0000256" key="7">
    <source>
        <dbReference type="RuleBase" id="RU365072"/>
    </source>
</evidence>
<proteinExistence type="inferred from homology"/>
<dbReference type="Pfam" id="PF04121">
    <property type="entry name" value="Nup84_Nup100"/>
    <property type="match status" value="1"/>
</dbReference>
<dbReference type="GO" id="GO:0031965">
    <property type="term" value="C:nuclear membrane"/>
    <property type="evidence" value="ECO:0007669"/>
    <property type="project" value="UniProtKB-SubCell"/>
</dbReference>
<keyword evidence="5 7" id="KW-0906">Nuclear pore complex</keyword>
<dbReference type="GO" id="GO:0006406">
    <property type="term" value="P:mRNA export from nucleus"/>
    <property type="evidence" value="ECO:0007669"/>
    <property type="project" value="TreeGrafter"/>
</dbReference>
<keyword evidence="3" id="KW-0653">Protein transport</keyword>
<accession>A0A9P6KGL1</accession>